<reference evidence="7 8" key="1">
    <citation type="submission" date="2016-10" db="EMBL/GenBank/DDBJ databases">
        <authorList>
            <person name="de Groot N.N."/>
        </authorList>
    </citation>
    <scope>NUCLEOTIDE SEQUENCE [LARGE SCALE GENOMIC DNA]</scope>
    <source>
        <strain evidence="7 8">SP2</strain>
    </source>
</reference>
<dbReference type="InterPro" id="IPR039538">
    <property type="entry name" value="BetI_C"/>
</dbReference>
<dbReference type="EMBL" id="FORO01000044">
    <property type="protein sequence ID" value="SFJ59458.1"/>
    <property type="molecule type" value="Genomic_DNA"/>
</dbReference>
<dbReference type="RefSeq" id="WP_005580533.1">
    <property type="nucleotide sequence ID" value="NZ_FORO01000044.1"/>
</dbReference>
<dbReference type="AlphaFoldDB" id="A0A1I3SKZ6"/>
<dbReference type="PROSITE" id="PS50977">
    <property type="entry name" value="HTH_TETR_2"/>
    <property type="match status" value="1"/>
</dbReference>
<feature type="DNA-binding region" description="H-T-H motif" evidence="5">
    <location>
        <begin position="36"/>
        <end position="55"/>
    </location>
</feature>
<dbReference type="InterPro" id="IPR001647">
    <property type="entry name" value="HTH_TetR"/>
</dbReference>
<evidence type="ECO:0000256" key="3">
    <source>
        <dbReference type="ARBA" id="ARBA00023125"/>
    </source>
</evidence>
<evidence type="ECO:0000259" key="6">
    <source>
        <dbReference type="PROSITE" id="PS50977"/>
    </source>
</evidence>
<dbReference type="SUPFAM" id="SSF48498">
    <property type="entry name" value="Tetracyclin repressor-like, C-terminal domain"/>
    <property type="match status" value="1"/>
</dbReference>
<dbReference type="GO" id="GO:0003700">
    <property type="term" value="F:DNA-binding transcription factor activity"/>
    <property type="evidence" value="ECO:0007669"/>
    <property type="project" value="TreeGrafter"/>
</dbReference>
<accession>A0A1I3SKZ6</accession>
<dbReference type="Proteomes" id="UP000182829">
    <property type="component" value="Unassembled WGS sequence"/>
</dbReference>
<feature type="domain" description="HTH tetR-type" evidence="6">
    <location>
        <begin position="13"/>
        <end position="73"/>
    </location>
</feature>
<dbReference type="GO" id="GO:0000976">
    <property type="term" value="F:transcription cis-regulatory region binding"/>
    <property type="evidence" value="ECO:0007669"/>
    <property type="project" value="TreeGrafter"/>
</dbReference>
<evidence type="ECO:0000256" key="5">
    <source>
        <dbReference type="PROSITE-ProRule" id="PRU00335"/>
    </source>
</evidence>
<organism evidence="7 8">
    <name type="scientific">Natronobacterium gregoryi</name>
    <dbReference type="NCBI Taxonomy" id="44930"/>
    <lineage>
        <taxon>Archaea</taxon>
        <taxon>Methanobacteriati</taxon>
        <taxon>Methanobacteriota</taxon>
        <taxon>Stenosarchaea group</taxon>
        <taxon>Halobacteria</taxon>
        <taxon>Halobacteriales</taxon>
        <taxon>Natrialbaceae</taxon>
        <taxon>Natronobacterium</taxon>
    </lineage>
</organism>
<evidence type="ECO:0000256" key="2">
    <source>
        <dbReference type="ARBA" id="ARBA00023015"/>
    </source>
</evidence>
<keyword evidence="3 5" id="KW-0238">DNA-binding</keyword>
<dbReference type="OMA" id="HHYDSKD"/>
<dbReference type="InterPro" id="IPR050109">
    <property type="entry name" value="HTH-type_TetR-like_transc_reg"/>
</dbReference>
<dbReference type="SUPFAM" id="SSF46689">
    <property type="entry name" value="Homeodomain-like"/>
    <property type="match status" value="1"/>
</dbReference>
<evidence type="ECO:0000256" key="4">
    <source>
        <dbReference type="ARBA" id="ARBA00023163"/>
    </source>
</evidence>
<dbReference type="PANTHER" id="PTHR30055">
    <property type="entry name" value="HTH-TYPE TRANSCRIPTIONAL REGULATOR RUTR"/>
    <property type="match status" value="1"/>
</dbReference>
<keyword evidence="1" id="KW-0678">Repressor</keyword>
<dbReference type="PANTHER" id="PTHR30055:SF234">
    <property type="entry name" value="HTH-TYPE TRANSCRIPTIONAL REGULATOR BETI"/>
    <property type="match status" value="1"/>
</dbReference>
<dbReference type="InterPro" id="IPR009057">
    <property type="entry name" value="Homeodomain-like_sf"/>
</dbReference>
<keyword evidence="2" id="KW-0805">Transcription regulation</keyword>
<dbReference type="Gene3D" id="1.10.357.10">
    <property type="entry name" value="Tetracycline Repressor, domain 2"/>
    <property type="match status" value="1"/>
</dbReference>
<keyword evidence="4" id="KW-0804">Transcription</keyword>
<dbReference type="InterPro" id="IPR036271">
    <property type="entry name" value="Tet_transcr_reg_TetR-rel_C_sf"/>
</dbReference>
<dbReference type="GeneID" id="14209254"/>
<dbReference type="OrthoDB" id="135877at2157"/>
<gene>
    <name evidence="7" type="ORF">SAMN05443661_1446</name>
</gene>
<name>A0A1I3SKZ6_9EURY</name>
<sequence>MLVVGKKLFENPSGTREEILAATYRALVEHGYADLTITRIGDELEKSQSLIYHHYDGKDDLVLACLEFMLAEFESTMDDSEIEDPRARLEAAVDWMFACEFDDEHQQFFATTLELRARANYDPAYRDHFTRSDRAFDRQLTTIVREGIEQSVFQECDPEAVASTLTTLQTGALFRRVSADGTEWLADVREEIDVYLEQQVYATSE</sequence>
<evidence type="ECO:0000313" key="7">
    <source>
        <dbReference type="EMBL" id="SFJ59458.1"/>
    </source>
</evidence>
<proteinExistence type="predicted"/>
<evidence type="ECO:0000313" key="8">
    <source>
        <dbReference type="Proteomes" id="UP000182829"/>
    </source>
</evidence>
<dbReference type="Pfam" id="PF13977">
    <property type="entry name" value="TetR_C_6"/>
    <property type="match status" value="1"/>
</dbReference>
<evidence type="ECO:0000256" key="1">
    <source>
        <dbReference type="ARBA" id="ARBA00022491"/>
    </source>
</evidence>
<dbReference type="Pfam" id="PF00440">
    <property type="entry name" value="TetR_N"/>
    <property type="match status" value="1"/>
</dbReference>
<protein>
    <submittedName>
        <fullName evidence="7">Transcriptional regulator, TetR family</fullName>
    </submittedName>
</protein>